<dbReference type="Gene3D" id="1.10.1200.10">
    <property type="entry name" value="ACP-like"/>
    <property type="match status" value="1"/>
</dbReference>
<evidence type="ECO:0000313" key="9">
    <source>
        <dbReference type="Proteomes" id="UP001050691"/>
    </source>
</evidence>
<dbReference type="SMART" id="SM00829">
    <property type="entry name" value="PKS_ER"/>
    <property type="match status" value="1"/>
</dbReference>
<evidence type="ECO:0000256" key="3">
    <source>
        <dbReference type="ARBA" id="ARBA00023268"/>
    </source>
</evidence>
<dbReference type="SUPFAM" id="SSF50129">
    <property type="entry name" value="GroES-like"/>
    <property type="match status" value="1"/>
</dbReference>
<dbReference type="InterPro" id="IPR057326">
    <property type="entry name" value="KR_dom"/>
</dbReference>
<dbReference type="GO" id="GO:0031177">
    <property type="term" value="F:phosphopantetheine binding"/>
    <property type="evidence" value="ECO:0007669"/>
    <property type="project" value="InterPro"/>
</dbReference>
<keyword evidence="1" id="KW-0596">Phosphopantetheine</keyword>
<dbReference type="InterPro" id="IPR001031">
    <property type="entry name" value="Thioesterase"/>
</dbReference>
<feature type="domain" description="PKS/mFAS DH" evidence="7">
    <location>
        <begin position="1"/>
        <end position="251"/>
    </location>
</feature>
<dbReference type="Pfam" id="PF13489">
    <property type="entry name" value="Methyltransf_23"/>
    <property type="match status" value="1"/>
</dbReference>
<evidence type="ECO:0000256" key="5">
    <source>
        <dbReference type="SAM" id="MobiDB-lite"/>
    </source>
</evidence>
<dbReference type="GO" id="GO:0004312">
    <property type="term" value="F:fatty acid synthase activity"/>
    <property type="evidence" value="ECO:0007669"/>
    <property type="project" value="TreeGrafter"/>
</dbReference>
<dbReference type="PROSITE" id="PS50075">
    <property type="entry name" value="CARRIER"/>
    <property type="match status" value="1"/>
</dbReference>
<dbReference type="GO" id="GO:0044550">
    <property type="term" value="P:secondary metabolite biosynthetic process"/>
    <property type="evidence" value="ECO:0007669"/>
    <property type="project" value="UniProtKB-ARBA"/>
</dbReference>
<dbReference type="SUPFAM" id="SSF51735">
    <property type="entry name" value="NAD(P)-binding Rossmann-fold domains"/>
    <property type="match status" value="1"/>
</dbReference>
<dbReference type="Pfam" id="PF00550">
    <property type="entry name" value="PP-binding"/>
    <property type="match status" value="1"/>
</dbReference>
<evidence type="ECO:0000256" key="4">
    <source>
        <dbReference type="PROSITE-ProRule" id="PRU01363"/>
    </source>
</evidence>
<sequence length="1721" mass="189217">MILEFPGVTEVWDCRFEAKCILDESVPPSTLEVSKNGIDWFIKSSTALQNTQGDFEWAREGSPPFDIVHSRGKLSYGIPKLGPNPITRINKDELLKRLPIYSTKEELYGKLGSYSQFGPQFMRIERFYMNERETLAWIRGHDEITNKTDYNIHPAILDAVFQANALQLNKDLNDKSPNQNVYLPHSLRRAFRNDGKAEPLPLSEEFCAYAVLVEWTPTYWVVDEYILDENGTVIFTIEGLRFAWVEQEDALPTTRFTDCWQPHALPIAQRGRPTSIEAYSLESDAIELLKVLDELAVSYTKAMLASLPKDFTPESPASQRYLACCKNLIVGMDSEAPQGITESIQTQFKDILQLTNTVGQNQKELLISPQGALNLLSQDDVINRVYDGQFMVDAVLQGFITQFMDLITAAIAAGKHVIRVLEIGARRGCLTKVLGQKLVNSSFEPGYYVDYVCSDTDLRSAQMATTLSPWMTTTPAVFDPTVSVEEQTLEPASFDIIVALDTLHEYSNAPDVLANLRYLLVPGGYLAAIQWDSTSFAKSVIGAKWINFVFGSEMESLPPFSEWEVTLKLAGYVDHIFLAQRSGCVGHIAFVSQKSNSITNGIPNGISREKHPNDLTIIRHFSGGDEPTLVAFLSDLNLTEPYSIWLHTDTTPSNAALLGLSRSLCHEFIHWKISTVLFHPSWDVSRQREFISEQLIPLKFVRTELIVDESGAISVPRVVEAPAYPTTEPRGSKAVQFDDTKVWRHYPAILHETDVEVAVSFASISPLFTGCSEFSGVVTATGKLVKEESNLIGKRVVGIVSGHNGNAVVCPRSRVAVIPDDLSLSMGAALVGRLAFISSTIIKTIPSNGCRVVLHVGDCFPAALATYAFLKASNFEILATIARSPDSRADKELFNTTSIYPSNDYPNWVTAVRKFAPKGVDLAISFDSDLSVSVETTRVLAAGGTFVQVGADLPSQLNRGQRYVSVDYASLAAEEDLLEGLEDVPTTILNSLLPKVEVFDLGQLSTAHEKKASSPLNTSVLLDLENVDPGLPITRPGLILGTVPFNPHATYVLIGGVGGLGISLASFMVHNGARHIVVTSRSGAKASCVIMDFTSWRLHMRQSLEDISFIREKNIVQYLRSIPDVTVDIVAMDCLDVARTKELFANMEHPVAGVFFLPTRLNDQSFVNLKTKEDWNMVYDVKIKGLQVLLEAVDPASLDFLVVTSTTSVLSGNAGQTNYTAAQYQLALMVDGLPNTVCVVVPPVLDFDILARSMDNLAGAQVTAFERFKAFSVGSRQVVQQCMDAILSLGTKPTNSLYIPIMDYKSILNCASFFSVGAVPMSTAALIRHLVAKDEADSIVKGSTYEGTIRAACAKVLSIPANEIEETVPLAGYGLDSLTAARLKGTLKAEFNMEVTQIQLLSTRTTVEKLLAMETEQAAAAQQAQSSVNEQDVSPADGASTKNAMDETIVPLNDIKDGQPVFFVHGAGGGILVLCKIMQKVQVPVYGIQDTPDTPLTGNIYNLSAFYLEKIRQKQKTGPYRIGGFSFGTMVAFSIAQMLHAAGETVEMLIMLDGAPTLFCLPAMQKHLRRVIKDGTISESILGHIKDMVTSGSLDGAEDILLQFEEHFKAGNRGFRWVSRFCQAFVTHILMGLRQSMDLNRREREGKVFTWLVKRTVLLKAKSGNKTHLHTHGASEAWDMDKLTDKVEVYEFPGTHFGFLNPKNGVGEALNSILMEIPAPA</sequence>
<feature type="region of interest" description="Disordered" evidence="5">
    <location>
        <begin position="1421"/>
        <end position="1440"/>
    </location>
</feature>
<proteinExistence type="predicted"/>
<dbReference type="PANTHER" id="PTHR43775:SF37">
    <property type="entry name" value="SI:DKEY-61P9.11"/>
    <property type="match status" value="1"/>
</dbReference>
<dbReference type="InterPro" id="IPR020806">
    <property type="entry name" value="PKS_PP-bd"/>
</dbReference>
<dbReference type="SUPFAM" id="SSF47336">
    <property type="entry name" value="ACP-like"/>
    <property type="match status" value="1"/>
</dbReference>
<reference evidence="8" key="1">
    <citation type="submission" date="2021-10" db="EMBL/GenBank/DDBJ databases">
        <title>De novo Genome Assembly of Clathrus columnatus (Basidiomycota, Fungi) Using Illumina and Nanopore Sequence Data.</title>
        <authorList>
            <person name="Ogiso-Tanaka E."/>
            <person name="Itagaki H."/>
            <person name="Hosoya T."/>
            <person name="Hosaka K."/>
        </authorList>
    </citation>
    <scope>NUCLEOTIDE SEQUENCE</scope>
    <source>
        <strain evidence="8">MO-923</strain>
    </source>
</reference>
<evidence type="ECO:0000259" key="6">
    <source>
        <dbReference type="PROSITE" id="PS50075"/>
    </source>
</evidence>
<dbReference type="InterPro" id="IPR042104">
    <property type="entry name" value="PKS_dehydratase_sf"/>
</dbReference>
<dbReference type="InterPro" id="IPR036291">
    <property type="entry name" value="NAD(P)-bd_dom_sf"/>
</dbReference>
<dbReference type="InterPro" id="IPR020843">
    <property type="entry name" value="ER"/>
</dbReference>
<comment type="caution">
    <text evidence="8">The sequence shown here is derived from an EMBL/GenBank/DDBJ whole genome shotgun (WGS) entry which is preliminary data.</text>
</comment>
<dbReference type="InterPro" id="IPR049551">
    <property type="entry name" value="PKS_DH_C"/>
</dbReference>
<dbReference type="Gene3D" id="3.40.50.150">
    <property type="entry name" value="Vaccinia Virus protein VP39"/>
    <property type="match status" value="1"/>
</dbReference>
<dbReference type="SMART" id="SM00823">
    <property type="entry name" value="PKS_PP"/>
    <property type="match status" value="1"/>
</dbReference>
<dbReference type="InterPro" id="IPR029063">
    <property type="entry name" value="SAM-dependent_MTases_sf"/>
</dbReference>
<dbReference type="PROSITE" id="PS52019">
    <property type="entry name" value="PKS_MFAS_DH"/>
    <property type="match status" value="1"/>
</dbReference>
<dbReference type="Gene3D" id="3.40.50.1820">
    <property type="entry name" value="alpha/beta hydrolase"/>
    <property type="match status" value="1"/>
</dbReference>
<name>A0AAV5A0L9_9AGAM</name>
<feature type="region of interest" description="N-terminal hotdog fold" evidence="4">
    <location>
        <begin position="1"/>
        <end position="81"/>
    </location>
</feature>
<dbReference type="InterPro" id="IPR050091">
    <property type="entry name" value="PKS_NRPS_Biosynth_Enz"/>
</dbReference>
<accession>A0AAV5A0L9</accession>
<dbReference type="InterPro" id="IPR009081">
    <property type="entry name" value="PP-bd_ACP"/>
</dbReference>
<feature type="region of interest" description="C-terminal hotdog fold" evidence="4">
    <location>
        <begin position="99"/>
        <end position="251"/>
    </location>
</feature>
<evidence type="ECO:0000256" key="1">
    <source>
        <dbReference type="ARBA" id="ARBA00022450"/>
    </source>
</evidence>
<dbReference type="GO" id="GO:0006633">
    <property type="term" value="P:fatty acid biosynthetic process"/>
    <property type="evidence" value="ECO:0007669"/>
    <property type="project" value="TreeGrafter"/>
</dbReference>
<dbReference type="SMART" id="SM00822">
    <property type="entry name" value="PKS_KR"/>
    <property type="match status" value="1"/>
</dbReference>
<dbReference type="InterPro" id="IPR013968">
    <property type="entry name" value="PKS_KR"/>
</dbReference>
<organism evidence="8 9">
    <name type="scientific">Clathrus columnatus</name>
    <dbReference type="NCBI Taxonomy" id="1419009"/>
    <lineage>
        <taxon>Eukaryota</taxon>
        <taxon>Fungi</taxon>
        <taxon>Dikarya</taxon>
        <taxon>Basidiomycota</taxon>
        <taxon>Agaricomycotina</taxon>
        <taxon>Agaricomycetes</taxon>
        <taxon>Phallomycetidae</taxon>
        <taxon>Phallales</taxon>
        <taxon>Clathraceae</taxon>
        <taxon>Clathrus</taxon>
    </lineage>
</organism>
<evidence type="ECO:0000256" key="2">
    <source>
        <dbReference type="ARBA" id="ARBA00022553"/>
    </source>
</evidence>
<dbReference type="Gene3D" id="3.90.180.10">
    <property type="entry name" value="Medium-chain alcohol dehydrogenases, catalytic domain"/>
    <property type="match status" value="1"/>
</dbReference>
<dbReference type="PANTHER" id="PTHR43775">
    <property type="entry name" value="FATTY ACID SYNTHASE"/>
    <property type="match status" value="1"/>
</dbReference>
<dbReference type="InterPro" id="IPR036736">
    <property type="entry name" value="ACP-like_sf"/>
</dbReference>
<dbReference type="Gene3D" id="3.10.129.110">
    <property type="entry name" value="Polyketide synthase dehydratase"/>
    <property type="match status" value="1"/>
</dbReference>
<dbReference type="SUPFAM" id="SSF53335">
    <property type="entry name" value="S-adenosyl-L-methionine-dependent methyltransferases"/>
    <property type="match status" value="1"/>
</dbReference>
<feature type="domain" description="Carrier" evidence="6">
    <location>
        <begin position="1340"/>
        <end position="1418"/>
    </location>
</feature>
<dbReference type="InterPro" id="IPR029058">
    <property type="entry name" value="AB_hydrolase_fold"/>
</dbReference>
<keyword evidence="2" id="KW-0597">Phosphoprotein</keyword>
<evidence type="ECO:0000259" key="7">
    <source>
        <dbReference type="PROSITE" id="PS52019"/>
    </source>
</evidence>
<evidence type="ECO:0000313" key="8">
    <source>
        <dbReference type="EMBL" id="GJJ08177.1"/>
    </source>
</evidence>
<dbReference type="Pfam" id="PF14765">
    <property type="entry name" value="PS-DH"/>
    <property type="match status" value="1"/>
</dbReference>
<gene>
    <name evidence="8" type="ORF">Clacol_002385</name>
</gene>
<dbReference type="SUPFAM" id="SSF53474">
    <property type="entry name" value="alpha/beta-Hydrolases"/>
    <property type="match status" value="1"/>
</dbReference>
<dbReference type="InterPro" id="IPR011032">
    <property type="entry name" value="GroES-like_sf"/>
</dbReference>
<dbReference type="Gene3D" id="3.40.50.720">
    <property type="entry name" value="NAD(P)-binding Rossmann-like Domain"/>
    <property type="match status" value="1"/>
</dbReference>
<dbReference type="InterPro" id="IPR049900">
    <property type="entry name" value="PKS_mFAS_DH"/>
</dbReference>
<dbReference type="Pfam" id="PF08659">
    <property type="entry name" value="KR"/>
    <property type="match status" value="1"/>
</dbReference>
<dbReference type="EMBL" id="BPWL01000003">
    <property type="protein sequence ID" value="GJJ08177.1"/>
    <property type="molecule type" value="Genomic_DNA"/>
</dbReference>
<dbReference type="GO" id="GO:0016491">
    <property type="term" value="F:oxidoreductase activity"/>
    <property type="evidence" value="ECO:0007669"/>
    <property type="project" value="InterPro"/>
</dbReference>
<comment type="caution">
    <text evidence="4">Lacks conserved residue(s) required for the propagation of feature annotation.</text>
</comment>
<keyword evidence="3" id="KW-0511">Multifunctional enzyme</keyword>
<dbReference type="Proteomes" id="UP001050691">
    <property type="component" value="Unassembled WGS sequence"/>
</dbReference>
<protein>
    <submittedName>
        <fullName evidence="8">Secondary metabolism biosyntheticenzyme</fullName>
    </submittedName>
</protein>
<keyword evidence="9" id="KW-1185">Reference proteome</keyword>
<dbReference type="Pfam" id="PF00975">
    <property type="entry name" value="Thioesterase"/>
    <property type="match status" value="1"/>
</dbReference>